<dbReference type="OrthoDB" id="5835829at2759"/>
<dbReference type="PANTHER" id="PTHR48044">
    <property type="entry name" value="GLYCOSYLTRANSFERASE"/>
    <property type="match status" value="1"/>
</dbReference>
<sequence length="222" mass="25037">MFSPIKLASEFQIARPSYSWASGFFSELDRWRGIEGKYIDHLSLSCGKKVLALGPLHEPEDDTKEEENNSNIIKFLNTKDQSSVVYVSFGSEYFLSRKKGKKWHMALPEGFLERVKERGLVVNGWAPQAKILKHPSTGGIASHCGWGSVIESIHYGVPLLALPMLYDQFIHARLVVEVGVGIEILKDEDGQIKREGVAKVINKVVVEKKEVKLLKQKAREFQ</sequence>
<reference evidence="3" key="2">
    <citation type="submission" date="2025-08" db="UniProtKB">
        <authorList>
            <consortium name="RefSeq"/>
        </authorList>
    </citation>
    <scope>IDENTIFICATION</scope>
    <source>
        <tissue evidence="3">Leaves</tissue>
    </source>
</reference>
<keyword evidence="2" id="KW-1185">Reference proteome</keyword>
<dbReference type="InterPro" id="IPR002213">
    <property type="entry name" value="UDP_glucos_trans"/>
</dbReference>
<dbReference type="CDD" id="cd03784">
    <property type="entry name" value="GT1_Gtf-like"/>
    <property type="match status" value="1"/>
</dbReference>
<dbReference type="AlphaFoldDB" id="A0A6P6V8P9"/>
<dbReference type="GO" id="GO:0008194">
    <property type="term" value="F:UDP-glycosyltransferase activity"/>
    <property type="evidence" value="ECO:0007669"/>
    <property type="project" value="InterPro"/>
</dbReference>
<organism evidence="2 3">
    <name type="scientific">Coffea arabica</name>
    <name type="common">Arabian coffee</name>
    <dbReference type="NCBI Taxonomy" id="13443"/>
    <lineage>
        <taxon>Eukaryota</taxon>
        <taxon>Viridiplantae</taxon>
        <taxon>Streptophyta</taxon>
        <taxon>Embryophyta</taxon>
        <taxon>Tracheophyta</taxon>
        <taxon>Spermatophyta</taxon>
        <taxon>Magnoliopsida</taxon>
        <taxon>eudicotyledons</taxon>
        <taxon>Gunneridae</taxon>
        <taxon>Pentapetalae</taxon>
        <taxon>asterids</taxon>
        <taxon>lamiids</taxon>
        <taxon>Gentianales</taxon>
        <taxon>Rubiaceae</taxon>
        <taxon>Ixoroideae</taxon>
        <taxon>Gardenieae complex</taxon>
        <taxon>Bertiereae - Coffeeae clade</taxon>
        <taxon>Coffeeae</taxon>
        <taxon>Coffea</taxon>
    </lineage>
</organism>
<gene>
    <name evidence="3" type="primary">LOC113718603</name>
</gene>
<dbReference type="PANTHER" id="PTHR48044:SF29">
    <property type="entry name" value="GLYCOSYLTRANSFERASE"/>
    <property type="match status" value="1"/>
</dbReference>
<proteinExistence type="predicted"/>
<keyword evidence="1" id="KW-0808">Transferase</keyword>
<accession>A0A6P6V8P9</accession>
<dbReference type="Pfam" id="PF00201">
    <property type="entry name" value="UDPGT"/>
    <property type="match status" value="1"/>
</dbReference>
<dbReference type="RefSeq" id="XP_027099298.1">
    <property type="nucleotide sequence ID" value="XM_027243497.2"/>
</dbReference>
<dbReference type="GO" id="GO:1901135">
    <property type="term" value="P:carbohydrate derivative metabolic process"/>
    <property type="evidence" value="ECO:0007669"/>
    <property type="project" value="UniProtKB-ARBA"/>
</dbReference>
<reference evidence="2" key="1">
    <citation type="journal article" date="2025" name="Foods">
        <title>Unveiling the Microbial Signatures of Arabica Coffee Cherries: Insights into Ripeness Specific Diversity, Functional Traits, and Implications for Quality and Safety.</title>
        <authorList>
            <consortium name="RefSeq"/>
            <person name="Tenea G.N."/>
            <person name="Cifuentes V."/>
            <person name="Reyes P."/>
            <person name="Cevallos-Vallejos M."/>
        </authorList>
    </citation>
    <scope>NUCLEOTIDE SEQUENCE [LARGE SCALE GENOMIC DNA]</scope>
</reference>
<dbReference type="SUPFAM" id="SSF53756">
    <property type="entry name" value="UDP-Glycosyltransferase/glycogen phosphorylase"/>
    <property type="match status" value="1"/>
</dbReference>
<dbReference type="GeneID" id="113718603"/>
<name>A0A6P6V8P9_COFAR</name>
<dbReference type="Proteomes" id="UP001652660">
    <property type="component" value="Chromosome 11e"/>
</dbReference>
<evidence type="ECO:0000313" key="2">
    <source>
        <dbReference type="Proteomes" id="UP001652660"/>
    </source>
</evidence>
<evidence type="ECO:0000256" key="1">
    <source>
        <dbReference type="ARBA" id="ARBA00022679"/>
    </source>
</evidence>
<evidence type="ECO:0000313" key="3">
    <source>
        <dbReference type="RefSeq" id="XP_027099298.1"/>
    </source>
</evidence>
<dbReference type="Gene3D" id="3.40.50.2000">
    <property type="entry name" value="Glycogen Phosphorylase B"/>
    <property type="match status" value="2"/>
</dbReference>
<protein>
    <submittedName>
        <fullName evidence="3">Mogroside IIIx synthase-like</fullName>
    </submittedName>
</protein>